<organism evidence="2">
    <name type="scientific">Timema shepardi</name>
    <name type="common">Walking stick</name>
    <dbReference type="NCBI Taxonomy" id="629360"/>
    <lineage>
        <taxon>Eukaryota</taxon>
        <taxon>Metazoa</taxon>
        <taxon>Ecdysozoa</taxon>
        <taxon>Arthropoda</taxon>
        <taxon>Hexapoda</taxon>
        <taxon>Insecta</taxon>
        <taxon>Pterygota</taxon>
        <taxon>Neoptera</taxon>
        <taxon>Polyneoptera</taxon>
        <taxon>Phasmatodea</taxon>
        <taxon>Timematodea</taxon>
        <taxon>Timematoidea</taxon>
        <taxon>Timematidae</taxon>
        <taxon>Timema</taxon>
    </lineage>
</organism>
<dbReference type="EMBL" id="OC005600">
    <property type="protein sequence ID" value="CAD7265506.1"/>
    <property type="molecule type" value="Genomic_DNA"/>
</dbReference>
<proteinExistence type="predicted"/>
<evidence type="ECO:0000313" key="2">
    <source>
        <dbReference type="EMBL" id="CAD7265506.1"/>
    </source>
</evidence>
<feature type="chain" id="PRO_5030839759" evidence="1">
    <location>
        <begin position="21"/>
        <end position="354"/>
    </location>
</feature>
<reference evidence="2" key="1">
    <citation type="submission" date="2020-11" db="EMBL/GenBank/DDBJ databases">
        <authorList>
            <person name="Tran Van P."/>
        </authorList>
    </citation>
    <scope>NUCLEOTIDE SEQUENCE</scope>
</reference>
<accession>A0A7R9B4G5</accession>
<sequence length="354" mass="41428">MAANWRVPFVVLVVVVVVDAGDMMRKPLQVVSCCVCHQVVVDAGDMMRKSLQVVSCCVCHQVVVDAGDMMRKSIVFDKKTPDVFYCPQHKPTGFDKLLVRARPLSKLCQFGGQPIPEDYKSDCYNDVDESEYACKEKYRIMTVIFLAWSNYSTRSFIVTSQNRYLGGLKQTVIFLAWSNYSTRSFIVTSQNRYLGGLKQEFSDQFYSNKEFSDHFYSNKEFSDHFYSNKEFSDRFYSNKEFSDHFYSNKEFSDHFYSNKEFSDHFYSNKEFSDHFYSNKEFSDHFYSNKKFSDHFYSNKEFSDHSIILYQAKRGKTTNGKALTVVFQKRLVQKKDNQVAEESSVTTELFPTEDY</sequence>
<name>A0A7R9B4G5_TIMSH</name>
<protein>
    <submittedName>
        <fullName evidence="2">Uncharacterized protein</fullName>
    </submittedName>
</protein>
<keyword evidence="1" id="KW-0732">Signal</keyword>
<evidence type="ECO:0000256" key="1">
    <source>
        <dbReference type="SAM" id="SignalP"/>
    </source>
</evidence>
<dbReference type="AlphaFoldDB" id="A0A7R9B4G5"/>
<gene>
    <name evidence="2" type="ORF">TSIB3V08_LOCUS9542</name>
</gene>
<feature type="signal peptide" evidence="1">
    <location>
        <begin position="1"/>
        <end position="20"/>
    </location>
</feature>